<gene>
    <name evidence="1" type="ORF">ACFQ3Q_00130</name>
</gene>
<protein>
    <submittedName>
        <fullName evidence="1">Uncharacterized protein</fullName>
    </submittedName>
</protein>
<dbReference type="SUPFAM" id="SSF47162">
    <property type="entry name" value="Apolipoprotein"/>
    <property type="match status" value="1"/>
</dbReference>
<dbReference type="RefSeq" id="WP_380741734.1">
    <property type="nucleotide sequence ID" value="NZ_JBHTLI010000001.1"/>
</dbReference>
<sequence length="146" mass="16701">MKDHLAKLSDKDRALLLKAPALVSLLAASTDGKIDKKEKADAIELSHMRTFTAPPSLQPYYKEVEKNFKSDLKELIQKYSPLDEPQQEALSKETQQAYDVLKQLNEGYRIDLSESLKSYARHVGNVHKNFLQFFVFPLKIDGLTDY</sequence>
<comment type="caution">
    <text evidence="1">The sequence shown here is derived from an EMBL/GenBank/DDBJ whole genome shotgun (WGS) entry which is preliminary data.</text>
</comment>
<evidence type="ECO:0000313" key="1">
    <source>
        <dbReference type="EMBL" id="MFD1094142.1"/>
    </source>
</evidence>
<accession>A0ABW3NP89</accession>
<reference evidence="2" key="1">
    <citation type="journal article" date="2019" name="Int. J. Syst. Evol. Microbiol.">
        <title>The Global Catalogue of Microorganisms (GCM) 10K type strain sequencing project: providing services to taxonomists for standard genome sequencing and annotation.</title>
        <authorList>
            <consortium name="The Broad Institute Genomics Platform"/>
            <consortium name="The Broad Institute Genome Sequencing Center for Infectious Disease"/>
            <person name="Wu L."/>
            <person name="Ma J."/>
        </authorList>
    </citation>
    <scope>NUCLEOTIDE SEQUENCE [LARGE SCALE GENOMIC DNA]</scope>
    <source>
        <strain evidence="2">CCUG 64793</strain>
    </source>
</reference>
<keyword evidence="2" id="KW-1185">Reference proteome</keyword>
<proteinExistence type="predicted"/>
<evidence type="ECO:0000313" key="2">
    <source>
        <dbReference type="Proteomes" id="UP001597131"/>
    </source>
</evidence>
<dbReference type="EMBL" id="JBHTLI010000001">
    <property type="protein sequence ID" value="MFD1094142.1"/>
    <property type="molecule type" value="Genomic_DNA"/>
</dbReference>
<dbReference type="Proteomes" id="UP001597131">
    <property type="component" value="Unassembled WGS sequence"/>
</dbReference>
<name>A0ABW3NP89_9FLAO</name>
<organism evidence="1 2">
    <name type="scientific">Salegentibacter chungangensis</name>
    <dbReference type="NCBI Taxonomy" id="1335724"/>
    <lineage>
        <taxon>Bacteria</taxon>
        <taxon>Pseudomonadati</taxon>
        <taxon>Bacteroidota</taxon>
        <taxon>Flavobacteriia</taxon>
        <taxon>Flavobacteriales</taxon>
        <taxon>Flavobacteriaceae</taxon>
        <taxon>Salegentibacter</taxon>
    </lineage>
</organism>